<dbReference type="Pfam" id="PF01381">
    <property type="entry name" value="HTH_3"/>
    <property type="match status" value="1"/>
</dbReference>
<dbReference type="PROSITE" id="PS50943">
    <property type="entry name" value="HTH_CROC1"/>
    <property type="match status" value="1"/>
</dbReference>
<evidence type="ECO:0000313" key="2">
    <source>
        <dbReference type="EMBL" id="GGH83468.1"/>
    </source>
</evidence>
<dbReference type="InterPro" id="IPR001387">
    <property type="entry name" value="Cro/C1-type_HTH"/>
</dbReference>
<keyword evidence="3" id="KW-1185">Reference proteome</keyword>
<dbReference type="EMBL" id="BMFV01000018">
    <property type="protein sequence ID" value="GGH83468.1"/>
    <property type="molecule type" value="Genomic_DNA"/>
</dbReference>
<organism evidence="2 3">
    <name type="scientific">Pullulanibacillus pueri</name>
    <dbReference type="NCBI Taxonomy" id="1437324"/>
    <lineage>
        <taxon>Bacteria</taxon>
        <taxon>Bacillati</taxon>
        <taxon>Bacillota</taxon>
        <taxon>Bacilli</taxon>
        <taxon>Bacillales</taxon>
        <taxon>Sporolactobacillaceae</taxon>
        <taxon>Pullulanibacillus</taxon>
    </lineage>
</organism>
<dbReference type="SUPFAM" id="SSF47413">
    <property type="entry name" value="lambda repressor-like DNA-binding domains"/>
    <property type="match status" value="1"/>
</dbReference>
<protein>
    <recommendedName>
        <fullName evidence="1">HTH cro/C1-type domain-containing protein</fullName>
    </recommendedName>
</protein>
<gene>
    <name evidence="2" type="ORF">GCM10007096_24380</name>
</gene>
<dbReference type="RefSeq" id="WP_188497648.1">
    <property type="nucleotide sequence ID" value="NZ_BMFV01000018.1"/>
</dbReference>
<evidence type="ECO:0000313" key="3">
    <source>
        <dbReference type="Proteomes" id="UP000656813"/>
    </source>
</evidence>
<sequence length="67" mass="7795">MYVVDLEKMKRLRKEKMSLEKMASLIGYKTINGYYYLETGRSEITANKLAQVAEVLGVEIMDLYKKV</sequence>
<accession>A0A8J2ZX20</accession>
<feature type="domain" description="HTH cro/C1-type" evidence="1">
    <location>
        <begin position="9"/>
        <end position="63"/>
    </location>
</feature>
<comment type="caution">
    <text evidence="2">The sequence shown here is derived from an EMBL/GenBank/DDBJ whole genome shotgun (WGS) entry which is preliminary data.</text>
</comment>
<dbReference type="CDD" id="cd00093">
    <property type="entry name" value="HTH_XRE"/>
    <property type="match status" value="1"/>
</dbReference>
<dbReference type="Proteomes" id="UP000656813">
    <property type="component" value="Unassembled WGS sequence"/>
</dbReference>
<reference evidence="2" key="1">
    <citation type="journal article" date="2014" name="Int. J. Syst. Evol. Microbiol.">
        <title>Complete genome sequence of Corynebacterium casei LMG S-19264T (=DSM 44701T), isolated from a smear-ripened cheese.</title>
        <authorList>
            <consortium name="US DOE Joint Genome Institute (JGI-PGF)"/>
            <person name="Walter F."/>
            <person name="Albersmeier A."/>
            <person name="Kalinowski J."/>
            <person name="Ruckert C."/>
        </authorList>
    </citation>
    <scope>NUCLEOTIDE SEQUENCE</scope>
    <source>
        <strain evidence="2">CGMCC 1.12777</strain>
    </source>
</reference>
<name>A0A8J2ZX20_9BACL</name>
<dbReference type="InterPro" id="IPR010982">
    <property type="entry name" value="Lambda_DNA-bd_dom_sf"/>
</dbReference>
<dbReference type="Gene3D" id="1.10.260.40">
    <property type="entry name" value="lambda repressor-like DNA-binding domains"/>
    <property type="match status" value="1"/>
</dbReference>
<dbReference type="GO" id="GO:0003677">
    <property type="term" value="F:DNA binding"/>
    <property type="evidence" value="ECO:0007669"/>
    <property type="project" value="InterPro"/>
</dbReference>
<dbReference type="AlphaFoldDB" id="A0A8J2ZX20"/>
<proteinExistence type="predicted"/>
<reference evidence="2" key="2">
    <citation type="submission" date="2020-09" db="EMBL/GenBank/DDBJ databases">
        <authorList>
            <person name="Sun Q."/>
            <person name="Zhou Y."/>
        </authorList>
    </citation>
    <scope>NUCLEOTIDE SEQUENCE</scope>
    <source>
        <strain evidence="2">CGMCC 1.12777</strain>
    </source>
</reference>
<dbReference type="SMART" id="SM00530">
    <property type="entry name" value="HTH_XRE"/>
    <property type="match status" value="1"/>
</dbReference>
<evidence type="ECO:0000259" key="1">
    <source>
        <dbReference type="PROSITE" id="PS50943"/>
    </source>
</evidence>